<keyword evidence="8" id="KW-1185">Reference proteome</keyword>
<comment type="caution">
    <text evidence="7">The sequence shown here is derived from an EMBL/GenBank/DDBJ whole genome shotgun (WGS) entry which is preliminary data.</text>
</comment>
<evidence type="ECO:0000256" key="6">
    <source>
        <dbReference type="SAM" id="Phobius"/>
    </source>
</evidence>
<dbReference type="InterPro" id="IPR044991">
    <property type="entry name" value="TET_plant"/>
</dbReference>
<dbReference type="AlphaFoldDB" id="A0AAP0NIQ0"/>
<reference evidence="7 8" key="1">
    <citation type="journal article" date="2024" name="Plant J.">
        <title>Genome sequences and population genomics reveal climatic adaptation and genomic divergence between two closely related sweetgum species.</title>
        <authorList>
            <person name="Xu W.Q."/>
            <person name="Ren C.Q."/>
            <person name="Zhang X.Y."/>
            <person name="Comes H.P."/>
            <person name="Liu X.H."/>
            <person name="Li Y.G."/>
            <person name="Kettle C.J."/>
            <person name="Jalonen R."/>
            <person name="Gaisberger H."/>
            <person name="Ma Y.Z."/>
            <person name="Qiu Y.X."/>
        </authorList>
    </citation>
    <scope>NUCLEOTIDE SEQUENCE [LARGE SCALE GENOMIC DNA]</scope>
    <source>
        <strain evidence="7">Hangzhou</strain>
    </source>
</reference>
<name>A0AAP0NIQ0_LIQFO</name>
<dbReference type="PANTHER" id="PTHR32191">
    <property type="entry name" value="TETRASPANIN-8-RELATED"/>
    <property type="match status" value="1"/>
</dbReference>
<comment type="similarity">
    <text evidence="2">Belongs to the tetraspanin (TM4SF) family.</text>
</comment>
<sequence length="284" mass="32746">MFSVSNGYLGFMNLLTLLFSIPILFLSWFLEARGKTDCDCYIRVTLLTIGIFLLAMSLIGFLGSWFRLALLLWLYLGVMVLLIIGVLVFTVLGLIVTHGGSDGHLMLQKGYDEYQIKQFSDWMQSYVLANEYWSTSKSCFVEFSLCDDLDKLISNLPAQDYMENFPAQWGCCKPPFHCGFEYHNATFWTVPKSGLSSTDEECITWSNHQDTLCYDCNSCKAGFLALLQRHFHLLTYYNFCLIFFLTINFTAACYTFRRNRSPEQYMKYRKEMVQKACDPHGTGL</sequence>
<proteinExistence type="inferred from homology"/>
<evidence type="ECO:0000313" key="7">
    <source>
        <dbReference type="EMBL" id="KAK9271734.1"/>
    </source>
</evidence>
<dbReference type="GO" id="GO:0009734">
    <property type="term" value="P:auxin-activated signaling pathway"/>
    <property type="evidence" value="ECO:0007669"/>
    <property type="project" value="InterPro"/>
</dbReference>
<feature type="transmembrane region" description="Helical" evidence="6">
    <location>
        <begin position="6"/>
        <end position="29"/>
    </location>
</feature>
<accession>A0AAP0NIQ0</accession>
<dbReference type="GO" id="GO:0016020">
    <property type="term" value="C:membrane"/>
    <property type="evidence" value="ECO:0007669"/>
    <property type="project" value="UniProtKB-SubCell"/>
</dbReference>
<dbReference type="Proteomes" id="UP001415857">
    <property type="component" value="Unassembled WGS sequence"/>
</dbReference>
<feature type="transmembrane region" description="Helical" evidence="6">
    <location>
        <begin position="72"/>
        <end position="96"/>
    </location>
</feature>
<evidence type="ECO:0000256" key="4">
    <source>
        <dbReference type="ARBA" id="ARBA00022989"/>
    </source>
</evidence>
<keyword evidence="4 6" id="KW-1133">Transmembrane helix</keyword>
<gene>
    <name evidence="7" type="ORF">L1049_002097</name>
</gene>
<protein>
    <submittedName>
        <fullName evidence="7">Uncharacterized protein</fullName>
    </submittedName>
</protein>
<comment type="subcellular location">
    <subcellularLocation>
        <location evidence="1">Membrane</location>
        <topology evidence="1">Multi-pass membrane protein</topology>
    </subcellularLocation>
</comment>
<feature type="transmembrane region" description="Helical" evidence="6">
    <location>
        <begin position="41"/>
        <end position="66"/>
    </location>
</feature>
<evidence type="ECO:0000256" key="5">
    <source>
        <dbReference type="ARBA" id="ARBA00023136"/>
    </source>
</evidence>
<keyword evidence="3 6" id="KW-0812">Transmembrane</keyword>
<evidence type="ECO:0000313" key="8">
    <source>
        <dbReference type="Proteomes" id="UP001415857"/>
    </source>
</evidence>
<dbReference type="Pfam" id="PF00335">
    <property type="entry name" value="Tetraspanin"/>
    <property type="match status" value="1"/>
</dbReference>
<evidence type="ECO:0000256" key="1">
    <source>
        <dbReference type="ARBA" id="ARBA00004141"/>
    </source>
</evidence>
<keyword evidence="5 6" id="KW-0472">Membrane</keyword>
<evidence type="ECO:0000256" key="3">
    <source>
        <dbReference type="ARBA" id="ARBA00022692"/>
    </source>
</evidence>
<dbReference type="EMBL" id="JBBPBK010000013">
    <property type="protein sequence ID" value="KAK9271734.1"/>
    <property type="molecule type" value="Genomic_DNA"/>
</dbReference>
<organism evidence="7 8">
    <name type="scientific">Liquidambar formosana</name>
    <name type="common">Formosan gum</name>
    <dbReference type="NCBI Taxonomy" id="63359"/>
    <lineage>
        <taxon>Eukaryota</taxon>
        <taxon>Viridiplantae</taxon>
        <taxon>Streptophyta</taxon>
        <taxon>Embryophyta</taxon>
        <taxon>Tracheophyta</taxon>
        <taxon>Spermatophyta</taxon>
        <taxon>Magnoliopsida</taxon>
        <taxon>eudicotyledons</taxon>
        <taxon>Gunneridae</taxon>
        <taxon>Pentapetalae</taxon>
        <taxon>Saxifragales</taxon>
        <taxon>Altingiaceae</taxon>
        <taxon>Liquidambar</taxon>
    </lineage>
</organism>
<evidence type="ECO:0000256" key="2">
    <source>
        <dbReference type="ARBA" id="ARBA00006840"/>
    </source>
</evidence>
<dbReference type="InterPro" id="IPR018499">
    <property type="entry name" value="Tetraspanin/Peripherin"/>
</dbReference>
<feature type="transmembrane region" description="Helical" evidence="6">
    <location>
        <begin position="236"/>
        <end position="257"/>
    </location>
</feature>